<feature type="signal peptide" evidence="2">
    <location>
        <begin position="1"/>
        <end position="26"/>
    </location>
</feature>
<feature type="chain" id="PRO_5025507470" evidence="2">
    <location>
        <begin position="27"/>
        <end position="136"/>
    </location>
</feature>
<name>A0A699QC63_TANCI</name>
<dbReference type="GO" id="GO:0045493">
    <property type="term" value="P:xylan catabolic process"/>
    <property type="evidence" value="ECO:0007669"/>
    <property type="project" value="InterPro"/>
</dbReference>
<dbReference type="AlphaFoldDB" id="A0A699QC63"/>
<dbReference type="PANTHER" id="PTHR42721">
    <property type="entry name" value="SUGAR HYDROLASE-RELATED"/>
    <property type="match status" value="1"/>
</dbReference>
<dbReference type="InterPro" id="IPR036962">
    <property type="entry name" value="Glyco_hydro_3_N_sf"/>
</dbReference>
<keyword evidence="2" id="KW-0732">Signal</keyword>
<dbReference type="GO" id="GO:0009044">
    <property type="term" value="F:xylan 1,4-beta-xylosidase activity"/>
    <property type="evidence" value="ECO:0007669"/>
    <property type="project" value="InterPro"/>
</dbReference>
<dbReference type="GO" id="GO:0031222">
    <property type="term" value="P:arabinan catabolic process"/>
    <property type="evidence" value="ECO:0007669"/>
    <property type="project" value="TreeGrafter"/>
</dbReference>
<keyword evidence="1" id="KW-0378">Hydrolase</keyword>
<evidence type="ECO:0000256" key="1">
    <source>
        <dbReference type="ARBA" id="ARBA00022801"/>
    </source>
</evidence>
<protein>
    <submittedName>
        <fullName evidence="3">Probable beta-D-xylosidase 7</fullName>
    </submittedName>
</protein>
<organism evidence="3">
    <name type="scientific">Tanacetum cinerariifolium</name>
    <name type="common">Dalmatian daisy</name>
    <name type="synonym">Chrysanthemum cinerariifolium</name>
    <dbReference type="NCBI Taxonomy" id="118510"/>
    <lineage>
        <taxon>Eukaryota</taxon>
        <taxon>Viridiplantae</taxon>
        <taxon>Streptophyta</taxon>
        <taxon>Embryophyta</taxon>
        <taxon>Tracheophyta</taxon>
        <taxon>Spermatophyta</taxon>
        <taxon>Magnoliopsida</taxon>
        <taxon>eudicotyledons</taxon>
        <taxon>Gunneridae</taxon>
        <taxon>Pentapetalae</taxon>
        <taxon>asterids</taxon>
        <taxon>campanulids</taxon>
        <taxon>Asterales</taxon>
        <taxon>Asteraceae</taxon>
        <taxon>Asteroideae</taxon>
        <taxon>Anthemideae</taxon>
        <taxon>Anthemidinae</taxon>
        <taxon>Tanacetum</taxon>
    </lineage>
</organism>
<dbReference type="SUPFAM" id="SSF51445">
    <property type="entry name" value="(Trans)glycosidases"/>
    <property type="match status" value="1"/>
</dbReference>
<dbReference type="InterPro" id="IPR044993">
    <property type="entry name" value="BXL"/>
</dbReference>
<sequence length="136" mass="14999">MKPNTRISLVMIMITIIILIKTESSSQTLPPFSCKQPSSSTTFPFCNVTLPISERANDVVSRLTLDEKVMQLVNGATGVERLGVSEYEWWSEALHGVSRHGKGVRFNGTITASTMFPQVVLTAATFDESVCLYVEL</sequence>
<dbReference type="GO" id="GO:0009505">
    <property type="term" value="C:plant-type cell wall"/>
    <property type="evidence" value="ECO:0007669"/>
    <property type="project" value="TreeGrafter"/>
</dbReference>
<proteinExistence type="predicted"/>
<comment type="caution">
    <text evidence="3">The sequence shown here is derived from an EMBL/GenBank/DDBJ whole genome shotgun (WGS) entry which is preliminary data.</text>
</comment>
<dbReference type="GO" id="GO:0046556">
    <property type="term" value="F:alpha-L-arabinofuranosidase activity"/>
    <property type="evidence" value="ECO:0007669"/>
    <property type="project" value="TreeGrafter"/>
</dbReference>
<evidence type="ECO:0000313" key="3">
    <source>
        <dbReference type="EMBL" id="GFC60641.1"/>
    </source>
</evidence>
<dbReference type="Gene3D" id="3.20.20.300">
    <property type="entry name" value="Glycoside hydrolase, family 3, N-terminal domain"/>
    <property type="match status" value="1"/>
</dbReference>
<gene>
    <name evidence="3" type="ORF">Tci_832611</name>
</gene>
<evidence type="ECO:0000256" key="2">
    <source>
        <dbReference type="SAM" id="SignalP"/>
    </source>
</evidence>
<reference evidence="3" key="1">
    <citation type="journal article" date="2019" name="Sci. Rep.">
        <title>Draft genome of Tanacetum cinerariifolium, the natural source of mosquito coil.</title>
        <authorList>
            <person name="Yamashiro T."/>
            <person name="Shiraishi A."/>
            <person name="Satake H."/>
            <person name="Nakayama K."/>
        </authorList>
    </citation>
    <scope>NUCLEOTIDE SEQUENCE</scope>
</reference>
<accession>A0A699QC63</accession>
<dbReference type="InterPro" id="IPR017853">
    <property type="entry name" value="GH"/>
</dbReference>
<dbReference type="PANTHER" id="PTHR42721:SF48">
    <property type="entry name" value="GLYCOSIDASE"/>
    <property type="match status" value="1"/>
</dbReference>
<dbReference type="EMBL" id="BKCJ010986258">
    <property type="protein sequence ID" value="GFC60641.1"/>
    <property type="molecule type" value="Genomic_DNA"/>
</dbReference>